<comment type="caution">
    <text evidence="1">The sequence shown here is derived from an EMBL/GenBank/DDBJ whole genome shotgun (WGS) entry which is preliminary data.</text>
</comment>
<sequence>MCSVVANSLNFVEGAQIHHPLGRCCAFSEGCRMSGGHPFARTEAERRPCRGQSAVEQSAYISRTSLYSDYYGMTYNRTAKEECLLGSDKLKAFDTLQSINFKGISLKKLKNRIYV</sequence>
<name>A0A396AAS2_9FIRM</name>
<dbReference type="Proteomes" id="UP000266391">
    <property type="component" value="Unassembled WGS sequence"/>
</dbReference>
<evidence type="ECO:0000313" key="1">
    <source>
        <dbReference type="EMBL" id="RHC97902.1"/>
    </source>
</evidence>
<dbReference type="AlphaFoldDB" id="A0A396AAS2"/>
<gene>
    <name evidence="1" type="ORF">DW813_16950</name>
</gene>
<organism evidence="1 2">
    <name type="scientific">Roseburia inulinivorans</name>
    <dbReference type="NCBI Taxonomy" id="360807"/>
    <lineage>
        <taxon>Bacteria</taxon>
        <taxon>Bacillati</taxon>
        <taxon>Bacillota</taxon>
        <taxon>Clostridia</taxon>
        <taxon>Lachnospirales</taxon>
        <taxon>Lachnospiraceae</taxon>
        <taxon>Roseburia</taxon>
    </lineage>
</organism>
<evidence type="ECO:0000313" key="2">
    <source>
        <dbReference type="Proteomes" id="UP000266391"/>
    </source>
</evidence>
<dbReference type="RefSeq" id="WP_118093856.1">
    <property type="nucleotide sequence ID" value="NZ_QSIQ01000058.1"/>
</dbReference>
<proteinExistence type="predicted"/>
<dbReference type="EMBL" id="QSIQ01000058">
    <property type="protein sequence ID" value="RHC97902.1"/>
    <property type="molecule type" value="Genomic_DNA"/>
</dbReference>
<protein>
    <submittedName>
        <fullName evidence="1">Uncharacterized protein</fullName>
    </submittedName>
</protein>
<reference evidence="1 2" key="1">
    <citation type="submission" date="2018-08" db="EMBL/GenBank/DDBJ databases">
        <title>A genome reference for cultivated species of the human gut microbiota.</title>
        <authorList>
            <person name="Zou Y."/>
            <person name="Xue W."/>
            <person name="Luo G."/>
        </authorList>
    </citation>
    <scope>NUCLEOTIDE SEQUENCE [LARGE SCALE GENOMIC DNA]</scope>
    <source>
        <strain evidence="1 2">AM32-8LB</strain>
    </source>
</reference>
<accession>A0A396AAS2</accession>